<proteinExistence type="predicted"/>
<reference evidence="4 5" key="2">
    <citation type="submission" date="2023-10" db="EMBL/GenBank/DDBJ databases">
        <authorList>
            <person name="Han X.F."/>
        </authorList>
    </citation>
    <scope>NUCLEOTIDE SEQUENCE [LARGE SCALE GENOMIC DNA]</scope>
    <source>
        <strain evidence="4 5">KCTC 39840</strain>
    </source>
</reference>
<organism evidence="4 5">
    <name type="scientific">Conexibacter stalactiti</name>
    <dbReference type="NCBI Taxonomy" id="1940611"/>
    <lineage>
        <taxon>Bacteria</taxon>
        <taxon>Bacillati</taxon>
        <taxon>Actinomycetota</taxon>
        <taxon>Thermoleophilia</taxon>
        <taxon>Solirubrobacterales</taxon>
        <taxon>Conexibacteraceae</taxon>
        <taxon>Conexibacter</taxon>
    </lineage>
</organism>
<evidence type="ECO:0000313" key="4">
    <source>
        <dbReference type="EMBL" id="MDW5596602.1"/>
    </source>
</evidence>
<dbReference type="InterPro" id="IPR029052">
    <property type="entry name" value="Metallo-depent_PP-like"/>
</dbReference>
<reference evidence="5" key="1">
    <citation type="submission" date="2023-07" db="EMBL/GenBank/DDBJ databases">
        <title>Conexibacter stalactiti sp. nov., isolated from stalactites in a lava cave and emended description of the genus Conexibacter.</title>
        <authorList>
            <person name="Lee S.D."/>
        </authorList>
    </citation>
    <scope>NUCLEOTIDE SEQUENCE [LARGE SCALE GENOMIC DNA]</scope>
    <source>
        <strain evidence="5">KCTC 39840</strain>
    </source>
</reference>
<keyword evidence="1" id="KW-0479">Metal-binding</keyword>
<gene>
    <name evidence="4" type="ORF">R7226_19805</name>
</gene>
<keyword evidence="2" id="KW-0378">Hydrolase</keyword>
<name>A0ABU4HV81_9ACTN</name>
<dbReference type="InterPro" id="IPR051158">
    <property type="entry name" value="Metallophosphoesterase_sf"/>
</dbReference>
<dbReference type="EMBL" id="JAWSTH010000060">
    <property type="protein sequence ID" value="MDW5596602.1"/>
    <property type="molecule type" value="Genomic_DNA"/>
</dbReference>
<dbReference type="InterPro" id="IPR004843">
    <property type="entry name" value="Calcineurin-like_PHP"/>
</dbReference>
<accession>A0ABU4HV81</accession>
<comment type="caution">
    <text evidence="4">The sequence shown here is derived from an EMBL/GenBank/DDBJ whole genome shotgun (WGS) entry which is preliminary data.</text>
</comment>
<evidence type="ECO:0000256" key="2">
    <source>
        <dbReference type="ARBA" id="ARBA00022801"/>
    </source>
</evidence>
<dbReference type="Gene3D" id="3.60.21.10">
    <property type="match status" value="1"/>
</dbReference>
<keyword evidence="5" id="KW-1185">Reference proteome</keyword>
<dbReference type="Pfam" id="PF00149">
    <property type="entry name" value="Metallophos"/>
    <property type="match status" value="1"/>
</dbReference>
<protein>
    <submittedName>
        <fullName evidence="4">Metallophosphoesterase</fullName>
    </submittedName>
</protein>
<dbReference type="RefSeq" id="WP_318599038.1">
    <property type="nucleotide sequence ID" value="NZ_JAWSTH010000060.1"/>
</dbReference>
<dbReference type="SUPFAM" id="SSF56300">
    <property type="entry name" value="Metallo-dependent phosphatases"/>
    <property type="match status" value="1"/>
</dbReference>
<dbReference type="Proteomes" id="UP001284601">
    <property type="component" value="Unassembled WGS sequence"/>
</dbReference>
<feature type="domain" description="Calcineurin-like phosphoesterase" evidence="3">
    <location>
        <begin position="19"/>
        <end position="222"/>
    </location>
</feature>
<sequence length="262" mass="27871">MEIEQPPTAAESAPAPVVRVAAAGDVHCREDHREQALEAFAALRGQADVLLLAGDLTTHGEPEEGAVLADACRQLDIPVFAVLGNHDWHVNRAAELTAALREGGITVLERDWAICEVGGVEVGIAGTKGFVGGFPGSHMPDFGEPLLREVYRETQAEVEALDHGLREIALCPLRLVLLHYAPTRETLEGEGEGIMAFLGTDRLAAPLLEHEPTLAVHGHAHAGTFQGRVGTVPVCNVSVPVIGRDFHVFELAADSRAAAPIH</sequence>
<evidence type="ECO:0000259" key="3">
    <source>
        <dbReference type="Pfam" id="PF00149"/>
    </source>
</evidence>
<dbReference type="PANTHER" id="PTHR31302:SF31">
    <property type="entry name" value="PHOSPHODIESTERASE YAEI"/>
    <property type="match status" value="1"/>
</dbReference>
<evidence type="ECO:0000256" key="1">
    <source>
        <dbReference type="ARBA" id="ARBA00022723"/>
    </source>
</evidence>
<dbReference type="PIRSF" id="PIRSF008292">
    <property type="entry name" value="UCP008292"/>
    <property type="match status" value="1"/>
</dbReference>
<dbReference type="PANTHER" id="PTHR31302">
    <property type="entry name" value="TRANSMEMBRANE PROTEIN WITH METALLOPHOSPHOESTERASE DOMAIN-RELATED"/>
    <property type="match status" value="1"/>
</dbReference>
<dbReference type="InterPro" id="IPR016538">
    <property type="entry name" value="UCP008292"/>
</dbReference>
<evidence type="ECO:0000313" key="5">
    <source>
        <dbReference type="Proteomes" id="UP001284601"/>
    </source>
</evidence>